<keyword evidence="9" id="KW-0645">Protease</keyword>
<keyword evidence="9" id="KW-0378">Hydrolase</keyword>
<keyword evidence="3 7" id="KW-0812">Transmembrane</keyword>
<dbReference type="Gene3D" id="3.30.479.30">
    <property type="entry name" value="Band 7 domain"/>
    <property type="match status" value="1"/>
</dbReference>
<evidence type="ECO:0000256" key="1">
    <source>
        <dbReference type="ARBA" id="ARBA00004167"/>
    </source>
</evidence>
<dbReference type="RefSeq" id="WP_311366089.1">
    <property type="nucleotide sequence ID" value="NZ_JAVRIC010000024.1"/>
</dbReference>
<organism evidence="9 10">
    <name type="scientific">Banduia mediterranea</name>
    <dbReference type="NCBI Taxonomy" id="3075609"/>
    <lineage>
        <taxon>Bacteria</taxon>
        <taxon>Pseudomonadati</taxon>
        <taxon>Pseudomonadota</taxon>
        <taxon>Gammaproteobacteria</taxon>
        <taxon>Nevskiales</taxon>
        <taxon>Algiphilaceae</taxon>
        <taxon>Banduia</taxon>
    </lineage>
</organism>
<dbReference type="NCBIfam" id="TIGR01932">
    <property type="entry name" value="hflC"/>
    <property type="match status" value="1"/>
</dbReference>
<protein>
    <recommendedName>
        <fullName evidence="6">Protein HflC</fullName>
    </recommendedName>
</protein>
<keyword evidence="4 7" id="KW-1133">Transmembrane helix</keyword>
<reference evidence="9 10" key="1">
    <citation type="submission" date="2023-09" db="EMBL/GenBank/DDBJ databases">
        <authorList>
            <person name="Rey-Velasco X."/>
        </authorList>
    </citation>
    <scope>NUCLEOTIDE SEQUENCE [LARGE SCALE GENOMIC DNA]</scope>
    <source>
        <strain evidence="9 10">W345</strain>
    </source>
</reference>
<proteinExistence type="inferred from homology"/>
<comment type="caution">
    <text evidence="9">The sequence shown here is derived from an EMBL/GenBank/DDBJ whole genome shotgun (WGS) entry which is preliminary data.</text>
</comment>
<feature type="domain" description="Band 7" evidence="8">
    <location>
        <begin position="21"/>
        <end position="184"/>
    </location>
</feature>
<evidence type="ECO:0000256" key="2">
    <source>
        <dbReference type="ARBA" id="ARBA00007862"/>
    </source>
</evidence>
<evidence type="ECO:0000256" key="5">
    <source>
        <dbReference type="ARBA" id="ARBA00023136"/>
    </source>
</evidence>
<dbReference type="InterPro" id="IPR001107">
    <property type="entry name" value="Band_7"/>
</dbReference>
<sequence>MSNRQLFSIALALIAVFVLYQTFYIVDQRERVIKLRFGEVIGVDSQPGVHFKWPIADSVRRMDSRVLTLDNQSEDFLTSEKKSVKVDFYAKWRIQDTRTYYRATAGLEINANDRLASIVNRALRDQFSIRTIRQVVSDERDDIMKAVEDSTAEKVDELGIQLVDVRVKAIDLPDNVSDSVYQRMRSERQRVASDFRARGSEEAEKIRADADREAAVIVANAYKEAERIRGEGDAKAAEIYATAYNKDAEFYSFYRSLDVYRNSWNGQQDLMVLEPSSELFKYFKNPAGR</sequence>
<dbReference type="SUPFAM" id="SSF117892">
    <property type="entry name" value="Band 7/SPFH domain"/>
    <property type="match status" value="1"/>
</dbReference>
<name>A0ABU2WLE0_9GAMM</name>
<dbReference type="PANTHER" id="PTHR42911:SF1">
    <property type="entry name" value="MODULATOR OF FTSH PROTEASE HFLC"/>
    <property type="match status" value="1"/>
</dbReference>
<feature type="transmembrane region" description="Helical" evidence="7">
    <location>
        <begin position="6"/>
        <end position="26"/>
    </location>
</feature>
<evidence type="ECO:0000313" key="10">
    <source>
        <dbReference type="Proteomes" id="UP001254608"/>
    </source>
</evidence>
<keyword evidence="5 7" id="KW-0472">Membrane</keyword>
<dbReference type="GO" id="GO:0006508">
    <property type="term" value="P:proteolysis"/>
    <property type="evidence" value="ECO:0007669"/>
    <property type="project" value="UniProtKB-KW"/>
</dbReference>
<comment type="function">
    <text evidence="6">HflC and HflK could regulate a protease.</text>
</comment>
<evidence type="ECO:0000256" key="6">
    <source>
        <dbReference type="PIRNR" id="PIRNR005651"/>
    </source>
</evidence>
<dbReference type="SMART" id="SM00244">
    <property type="entry name" value="PHB"/>
    <property type="match status" value="1"/>
</dbReference>
<evidence type="ECO:0000256" key="7">
    <source>
        <dbReference type="SAM" id="Phobius"/>
    </source>
</evidence>
<evidence type="ECO:0000256" key="4">
    <source>
        <dbReference type="ARBA" id="ARBA00022989"/>
    </source>
</evidence>
<evidence type="ECO:0000259" key="8">
    <source>
        <dbReference type="SMART" id="SM00244"/>
    </source>
</evidence>
<dbReference type="PIRSF" id="PIRSF005651">
    <property type="entry name" value="HflC"/>
    <property type="match status" value="1"/>
</dbReference>
<comment type="similarity">
    <text evidence="2 6">Belongs to the band 7/mec-2 family. HflC subfamily.</text>
</comment>
<dbReference type="InterPro" id="IPR036013">
    <property type="entry name" value="Band_7/SPFH_dom_sf"/>
</dbReference>
<dbReference type="InterPro" id="IPR010200">
    <property type="entry name" value="HflC"/>
</dbReference>
<evidence type="ECO:0000313" key="9">
    <source>
        <dbReference type="EMBL" id="MDT0498677.1"/>
    </source>
</evidence>
<comment type="subcellular location">
    <subcellularLocation>
        <location evidence="1">Membrane</location>
        <topology evidence="1">Single-pass membrane protein</topology>
    </subcellularLocation>
</comment>
<keyword evidence="10" id="KW-1185">Reference proteome</keyword>
<dbReference type="EMBL" id="JAVRIC010000024">
    <property type="protein sequence ID" value="MDT0498677.1"/>
    <property type="molecule type" value="Genomic_DNA"/>
</dbReference>
<dbReference type="PANTHER" id="PTHR42911">
    <property type="entry name" value="MODULATOR OF FTSH PROTEASE HFLC"/>
    <property type="match status" value="1"/>
</dbReference>
<dbReference type="CDD" id="cd03405">
    <property type="entry name" value="SPFH_HflC"/>
    <property type="match status" value="1"/>
</dbReference>
<gene>
    <name evidence="9" type="primary">hflC</name>
    <name evidence="9" type="ORF">RM530_15110</name>
</gene>
<dbReference type="GO" id="GO:0008233">
    <property type="term" value="F:peptidase activity"/>
    <property type="evidence" value="ECO:0007669"/>
    <property type="project" value="UniProtKB-KW"/>
</dbReference>
<accession>A0ABU2WLE0</accession>
<evidence type="ECO:0000256" key="3">
    <source>
        <dbReference type="ARBA" id="ARBA00022692"/>
    </source>
</evidence>
<dbReference type="Pfam" id="PF01145">
    <property type="entry name" value="Band_7"/>
    <property type="match status" value="1"/>
</dbReference>
<dbReference type="Proteomes" id="UP001254608">
    <property type="component" value="Unassembled WGS sequence"/>
</dbReference>